<gene>
    <name evidence="4" type="ORF">ZIOFF_044603</name>
</gene>
<dbReference type="AlphaFoldDB" id="A0A8J5KRC2"/>
<dbReference type="GO" id="GO:0005634">
    <property type="term" value="C:nucleus"/>
    <property type="evidence" value="ECO:0007669"/>
    <property type="project" value="UniProtKB-SubCell"/>
</dbReference>
<comment type="caution">
    <text evidence="4">The sequence shown here is derived from an EMBL/GenBank/DDBJ whole genome shotgun (WGS) entry which is preliminary data.</text>
</comment>
<evidence type="ECO:0000313" key="4">
    <source>
        <dbReference type="EMBL" id="KAG6496733.1"/>
    </source>
</evidence>
<evidence type="ECO:0000313" key="5">
    <source>
        <dbReference type="Proteomes" id="UP000734854"/>
    </source>
</evidence>
<evidence type="ECO:0000259" key="3">
    <source>
        <dbReference type="PROSITE" id="PS51184"/>
    </source>
</evidence>
<dbReference type="PROSITE" id="PS51184">
    <property type="entry name" value="JMJC"/>
    <property type="match status" value="1"/>
</dbReference>
<reference evidence="4 5" key="1">
    <citation type="submission" date="2020-08" db="EMBL/GenBank/DDBJ databases">
        <title>Plant Genome Project.</title>
        <authorList>
            <person name="Zhang R.-G."/>
        </authorList>
    </citation>
    <scope>NUCLEOTIDE SEQUENCE [LARGE SCALE GENOMIC DNA]</scope>
    <source>
        <tissue evidence="4">Rhizome</tissue>
    </source>
</reference>
<accession>A0A8J5KRC2</accession>
<dbReference type="InterPro" id="IPR003347">
    <property type="entry name" value="JmjC_dom"/>
</dbReference>
<dbReference type="Gene3D" id="2.60.120.650">
    <property type="entry name" value="Cupin"/>
    <property type="match status" value="2"/>
</dbReference>
<dbReference type="GO" id="GO:0010468">
    <property type="term" value="P:regulation of gene expression"/>
    <property type="evidence" value="ECO:0007669"/>
    <property type="project" value="TreeGrafter"/>
</dbReference>
<dbReference type="Proteomes" id="UP000734854">
    <property type="component" value="Unassembled WGS sequence"/>
</dbReference>
<dbReference type="PANTHER" id="PTHR10694">
    <property type="entry name" value="LYSINE-SPECIFIC DEMETHYLASE"/>
    <property type="match status" value="1"/>
</dbReference>
<name>A0A8J5KRC2_ZINOF</name>
<dbReference type="SMART" id="SM00558">
    <property type="entry name" value="JmjC"/>
    <property type="match status" value="1"/>
</dbReference>
<proteinExistence type="predicted"/>
<protein>
    <recommendedName>
        <fullName evidence="3">JmjC domain-containing protein</fullName>
    </recommendedName>
</protein>
<feature type="domain" description="JmjC" evidence="3">
    <location>
        <begin position="88"/>
        <end position="200"/>
    </location>
</feature>
<comment type="subcellular location">
    <subcellularLocation>
        <location evidence="1">Nucleus</location>
    </subcellularLocation>
</comment>
<keyword evidence="5" id="KW-1185">Reference proteome</keyword>
<dbReference type="Pfam" id="PF02373">
    <property type="entry name" value="JmjC"/>
    <property type="match status" value="1"/>
</dbReference>
<dbReference type="SUPFAM" id="SSF55961">
    <property type="entry name" value="Bet v1-like"/>
    <property type="match status" value="1"/>
</dbReference>
<dbReference type="GO" id="GO:0034647">
    <property type="term" value="F:histone H3K4me/H3K4me2/H3K4me3 demethylase activity"/>
    <property type="evidence" value="ECO:0007669"/>
    <property type="project" value="TreeGrafter"/>
</dbReference>
<evidence type="ECO:0000256" key="1">
    <source>
        <dbReference type="ARBA" id="ARBA00004123"/>
    </source>
</evidence>
<keyword evidence="2" id="KW-0539">Nucleus</keyword>
<dbReference type="PANTHER" id="PTHR10694:SF113">
    <property type="entry name" value="PROTEIN JUMONJI"/>
    <property type="match status" value="1"/>
</dbReference>
<dbReference type="GO" id="GO:0000785">
    <property type="term" value="C:chromatin"/>
    <property type="evidence" value="ECO:0007669"/>
    <property type="project" value="TreeGrafter"/>
</dbReference>
<sequence>MVIKNSITLVDAFLDANKWMELFPSIVSKSRTVQVLSSGVVGGNDCLQLMHGELQFLSPLVAAREAYFFSSGFPKELSSEKVSALGDQYMSSGWNLNNFPWLPCSVLSFESGDISGVLVPWLYVGMCFSSFCWHVEDHHLYSLNYMHWVHQKYGVLVYRCVQNEGEFVLTFPQAYHSSFNSGFNFAEIINVAPVDWLLHG</sequence>
<organism evidence="4 5">
    <name type="scientific">Zingiber officinale</name>
    <name type="common">Ginger</name>
    <name type="synonym">Amomum zingiber</name>
    <dbReference type="NCBI Taxonomy" id="94328"/>
    <lineage>
        <taxon>Eukaryota</taxon>
        <taxon>Viridiplantae</taxon>
        <taxon>Streptophyta</taxon>
        <taxon>Embryophyta</taxon>
        <taxon>Tracheophyta</taxon>
        <taxon>Spermatophyta</taxon>
        <taxon>Magnoliopsida</taxon>
        <taxon>Liliopsida</taxon>
        <taxon>Zingiberales</taxon>
        <taxon>Zingiberaceae</taxon>
        <taxon>Zingiber</taxon>
    </lineage>
</organism>
<dbReference type="SUPFAM" id="SSF51197">
    <property type="entry name" value="Clavaminate synthase-like"/>
    <property type="match status" value="1"/>
</dbReference>
<dbReference type="EMBL" id="JACMSC010000012">
    <property type="protein sequence ID" value="KAG6496733.1"/>
    <property type="molecule type" value="Genomic_DNA"/>
</dbReference>
<evidence type="ECO:0000256" key="2">
    <source>
        <dbReference type="ARBA" id="ARBA00023242"/>
    </source>
</evidence>